<evidence type="ECO:0000256" key="2">
    <source>
        <dbReference type="SAM" id="MobiDB-lite"/>
    </source>
</evidence>
<dbReference type="EMBL" id="CP029528">
    <property type="protein sequence ID" value="AYU80767.1"/>
    <property type="molecule type" value="Genomic_DNA"/>
</dbReference>
<proteinExistence type="predicted"/>
<dbReference type="AlphaFoldDB" id="A0A3S7X2Z5"/>
<dbReference type="VEuPathDB" id="TriTrypDB:LdCL_290033300"/>
<protein>
    <submittedName>
        <fullName evidence="3">Uncharacterized protein</fullName>
    </submittedName>
</protein>
<dbReference type="Proteomes" id="UP000274082">
    <property type="component" value="Chromosome 29"/>
</dbReference>
<organism evidence="3 4">
    <name type="scientific">Leishmania donovani</name>
    <dbReference type="NCBI Taxonomy" id="5661"/>
    <lineage>
        <taxon>Eukaryota</taxon>
        <taxon>Discoba</taxon>
        <taxon>Euglenozoa</taxon>
        <taxon>Kinetoplastea</taxon>
        <taxon>Metakinetoplastina</taxon>
        <taxon>Trypanosomatida</taxon>
        <taxon>Trypanosomatidae</taxon>
        <taxon>Leishmaniinae</taxon>
        <taxon>Leishmania</taxon>
    </lineage>
</organism>
<evidence type="ECO:0000313" key="3">
    <source>
        <dbReference type="EMBL" id="AYU80767.1"/>
    </source>
</evidence>
<evidence type="ECO:0000256" key="1">
    <source>
        <dbReference type="SAM" id="Coils"/>
    </source>
</evidence>
<dbReference type="VEuPathDB" id="TriTrypDB:LdBPK_292720.1"/>
<accession>A0A3S7X2Z5</accession>
<name>A0A3S7X2Z5_LEIDO</name>
<evidence type="ECO:0000313" key="4">
    <source>
        <dbReference type="Proteomes" id="UP000274082"/>
    </source>
</evidence>
<feature type="compositionally biased region" description="Low complexity" evidence="2">
    <location>
        <begin position="381"/>
        <end position="391"/>
    </location>
</feature>
<reference evidence="3 4" key="1">
    <citation type="journal article" date="2018" name="Sci. Rep.">
        <title>A complete Leishmania donovani reference genome identifies novel genetic variations associated with virulence.</title>
        <authorList>
            <person name="Lypaczewski P."/>
            <person name="Hoshizaki J."/>
            <person name="Zhang W.-W."/>
            <person name="McCall L.-I."/>
            <person name="Torcivia-Rodriguez J."/>
            <person name="Simonyan V."/>
            <person name="Kaur A."/>
            <person name="Dewar K."/>
            <person name="Matlashewski G."/>
        </authorList>
    </citation>
    <scope>NUCLEOTIDE SEQUENCE [LARGE SCALE GENOMIC DNA]</scope>
    <source>
        <strain evidence="3 4">LdCL</strain>
    </source>
</reference>
<gene>
    <name evidence="3" type="ORF">LdCL_290033300</name>
</gene>
<feature type="coiled-coil region" evidence="1">
    <location>
        <begin position="648"/>
        <end position="717"/>
    </location>
</feature>
<feature type="region of interest" description="Disordered" evidence="2">
    <location>
        <begin position="1"/>
        <end position="26"/>
    </location>
</feature>
<keyword evidence="4" id="KW-1185">Reference proteome</keyword>
<sequence>MSFFANPLADEEEVVPPDYPLEQYDELKREDDFNELLVRSTKLEGRQSGGDDASTNPELEACLSRTRQLRGSLENSWLRMSELQVEATGGPRSSPTVVASSLSIPASLLGALDSAITQVHHHVAQRERLSQHLSALVEKEAAQLCSSASHLLTAAAQHGPGASMLRALNAPNLAWPPETVSSPHSSEVICERAAGALRALEALLPSMSVEEAALASAAAQQLSYGLQSLSTLNQRCDALRVTVEVKSQEKADAHCAAEAFARWTAQRQLTRSESAASPASSPVSAAPSFDIATAECLNKEMSEENGRLEAVLARLVATQSFDRAQRDAFAGSALVQYVGLETYVRELEEEVDRLGRAVLYLRGILAEPSASELWGERRGGSSAAASTQSASHEGEERLARRLSRIRAVEKELRSGQVAGGGSASANDTVDTILSFGLNRLLEVHNVCLHAMALLSTYFEKQSGNAAFLSYALRGGGAVEDATVERVLDVQLPDAELVKQCCADMRGASVDLGATLKGIVDKSIVAATAHLTQWQAVRGLLTELLQYSLATMPDVHAEFSALLADYAEPKTPSATAESAVSATMSQVNADFDWATAVLTEEAKAFAAEKGAQLELIKAFCAAQQIEVNKKMAWLAKQPNTPLLMQLCDVERESEQLRRQLTSMQEASEDASALHNTLTELERRTSEEARLNAGLRVELEELEAARGELESQRDMLLSSMS</sequence>
<dbReference type="OrthoDB" id="273514at2759"/>
<keyword evidence="1" id="KW-0175">Coiled coil</keyword>
<dbReference type="VEuPathDB" id="TriTrypDB:LDHU3_29.4000"/>
<feature type="region of interest" description="Disordered" evidence="2">
    <location>
        <begin position="376"/>
        <end position="397"/>
    </location>
</feature>